<accession>A0A853F100</accession>
<evidence type="ECO:0000313" key="2">
    <source>
        <dbReference type="Proteomes" id="UP000568751"/>
    </source>
</evidence>
<dbReference type="AlphaFoldDB" id="A0A853F100"/>
<reference evidence="1 2" key="1">
    <citation type="submission" date="2020-05" db="EMBL/GenBank/DDBJ databases">
        <title>Horizontal transmission and recombination maintain forever young bacterial symbiont genomes.</title>
        <authorList>
            <person name="Russell S.L."/>
            <person name="Pepper-Tunick E."/>
            <person name="Svedberg J."/>
            <person name="Byrne A."/>
            <person name="Ruelas Castillo J."/>
            <person name="Vollmers C."/>
            <person name="Beinart R.A."/>
            <person name="Corbett-Detig R."/>
        </authorList>
    </citation>
    <scope>NUCLEOTIDE SEQUENCE [LARGE SCALE GENOMIC DNA]</scope>
    <source>
        <strain evidence="1">455</strain>
    </source>
</reference>
<dbReference type="EMBL" id="JACCHT010000001">
    <property type="protein sequence ID" value="NYT27178.1"/>
    <property type="molecule type" value="Genomic_DNA"/>
</dbReference>
<dbReference type="Proteomes" id="UP000568751">
    <property type="component" value="Unassembled WGS sequence"/>
</dbReference>
<protein>
    <submittedName>
        <fullName evidence="1">Uncharacterized protein</fullName>
    </submittedName>
</protein>
<comment type="caution">
    <text evidence="1">The sequence shown here is derived from an EMBL/GenBank/DDBJ whole genome shotgun (WGS) entry which is preliminary data.</text>
</comment>
<name>A0A853F100_9GAMM</name>
<proteinExistence type="predicted"/>
<sequence>MGEKFFKKIFGNFLKKILEKKGVFLFWGGAQNKKKKFFKKGNWEFF</sequence>
<evidence type="ECO:0000313" key="1">
    <source>
        <dbReference type="EMBL" id="NYT27178.1"/>
    </source>
</evidence>
<organism evidence="1 2">
    <name type="scientific">Candidatus Thiodubiliella endoseptemdiera</name>
    <dbReference type="NCBI Taxonomy" id="2738886"/>
    <lineage>
        <taxon>Bacteria</taxon>
        <taxon>Pseudomonadati</taxon>
        <taxon>Pseudomonadota</taxon>
        <taxon>Gammaproteobacteria</taxon>
        <taxon>Candidatus Pseudothioglobaceae</taxon>
        <taxon>Candidatus Thiodubiliella</taxon>
    </lineage>
</organism>
<gene>
    <name evidence="1" type="ORF">H0A76_04335</name>
</gene>